<dbReference type="InterPro" id="IPR011639">
    <property type="entry name" value="MethylTrfase_TaqI-like_dom"/>
</dbReference>
<dbReference type="PANTHER" id="PTHR33841:SF1">
    <property type="entry name" value="DNA METHYLTRANSFERASE A"/>
    <property type="match status" value="1"/>
</dbReference>
<comment type="catalytic activity">
    <reaction evidence="5">
        <text>a 2'-deoxyadenosine in DNA + S-adenosyl-L-methionine = an N(6)-methyl-2'-deoxyadenosine in DNA + S-adenosyl-L-homocysteine + H(+)</text>
        <dbReference type="Rhea" id="RHEA:15197"/>
        <dbReference type="Rhea" id="RHEA-COMP:12418"/>
        <dbReference type="Rhea" id="RHEA-COMP:12419"/>
        <dbReference type="ChEBI" id="CHEBI:15378"/>
        <dbReference type="ChEBI" id="CHEBI:57856"/>
        <dbReference type="ChEBI" id="CHEBI:59789"/>
        <dbReference type="ChEBI" id="CHEBI:90615"/>
        <dbReference type="ChEBI" id="CHEBI:90616"/>
        <dbReference type="EC" id="2.1.1.72"/>
    </reaction>
</comment>
<dbReference type="GO" id="GO:0003676">
    <property type="term" value="F:nucleic acid binding"/>
    <property type="evidence" value="ECO:0007669"/>
    <property type="project" value="InterPro"/>
</dbReference>
<dbReference type="InterPro" id="IPR029063">
    <property type="entry name" value="SAM-dependent_MTases_sf"/>
</dbReference>
<dbReference type="EMBL" id="PDKD01000014">
    <property type="protein sequence ID" value="RXJ90007.1"/>
    <property type="molecule type" value="Genomic_DNA"/>
</dbReference>
<dbReference type="GO" id="GO:0032259">
    <property type="term" value="P:methylation"/>
    <property type="evidence" value="ECO:0007669"/>
    <property type="project" value="UniProtKB-KW"/>
</dbReference>
<proteinExistence type="predicted"/>
<dbReference type="PROSITE" id="PS00092">
    <property type="entry name" value="N6_MTASE"/>
    <property type="match status" value="1"/>
</dbReference>
<dbReference type="InterPro" id="IPR050953">
    <property type="entry name" value="N4_N6_ade-DNA_methylase"/>
</dbReference>
<dbReference type="PRINTS" id="PR00507">
    <property type="entry name" value="N12N6MTFRASE"/>
</dbReference>
<keyword evidence="10" id="KW-1185">Reference proteome</keyword>
<dbReference type="InterPro" id="IPR002052">
    <property type="entry name" value="DNA_methylase_N6_adenine_CS"/>
</dbReference>
<reference evidence="8 10" key="1">
    <citation type="submission" date="2017-10" db="EMBL/GenBank/DDBJ databases">
        <title>Genomics of the genus Arcobacter.</title>
        <authorList>
            <person name="Perez-Cataluna A."/>
            <person name="Figueras M.J."/>
        </authorList>
    </citation>
    <scope>NUCLEOTIDE SEQUENCE [LARGE SCALE GENOMIC DNA]</scope>
    <source>
        <strain evidence="8 10">LMG 25534</strain>
    </source>
</reference>
<evidence type="ECO:0000313" key="7">
    <source>
        <dbReference type="EMBL" id="AXK48462.1"/>
    </source>
</evidence>
<dbReference type="REBASE" id="265013">
    <property type="entry name" value="Atr25534ORF592P"/>
</dbReference>
<keyword evidence="2" id="KW-0489">Methyltransferase</keyword>
<keyword evidence="4" id="KW-0949">S-adenosyl-L-methionine</keyword>
<dbReference type="Gene3D" id="3.40.50.150">
    <property type="entry name" value="Vaccinia Virus protein VP39"/>
    <property type="match status" value="1"/>
</dbReference>
<dbReference type="PANTHER" id="PTHR33841">
    <property type="entry name" value="DNA METHYLTRANSFERASE YEEA-RELATED"/>
    <property type="match status" value="1"/>
</dbReference>
<dbReference type="EMBL" id="CP031367">
    <property type="protein sequence ID" value="AXK48462.1"/>
    <property type="molecule type" value="Genomic_DNA"/>
</dbReference>
<dbReference type="Proteomes" id="UP000289132">
    <property type="component" value="Unassembled WGS sequence"/>
</dbReference>
<sequence length="1036" mass="121208">MQIRKNALKTLIDDYKKIRADTDIKNISEQTIRSWIDDFLKIFGWDTKDTSSIIQEKQLSLIEKDKLIRINSTSNRPDYKFILNGNVKTFLDTKNVDVNLKECKKSAFQIKSYGWSISAPCSFITNFDEFVIYDTSYQPSREQEVTFGRIYLSIDEYLDNFEILDNHLHKEKISSGILERLYSDNLVNLTKIPTDVAFANNLSKFRLNLGNAIISNNSKIINNNIELLSYIVQMTINRIVFIRICEARNIEKDGLLLEFKEKGFWESFKHSSYYDFFEHYDGPLFARDIRLQKLIIPDEVFEELLYLFYYPSPYKFDVIPTTLFSNIYEIFLAKRLEFKDGILIEEIKPEYSKTNGVVSTPQFLVKDLIKRTIIKSEILKYNLNEIWDLKVLDFACGSGAFIVELFDYLQSILIEKYLIDDDNEKYKEYFHTKNEHTVMTIEGKRRLISGCIHGIDIDAEAVEVARMSLALKIIDDLLDYEDYSNLGVYGHQILNKIGHNIEYGNTLVSEDIIELCPEIKEQTNEKQYSSLNIFNWWKDGFEDIFSSKKGFDYIIGNPPYVEAKHMTNYTSIMHNYLKKRYSSANKGKIDLLIPFIERGIDLLNSNGKMGLIIQNRFFKNEYGEGIRQLISSRRLLSEVITFDVNNIFRDRITYISHLILDKKSTDKIFYSTIKENIYSLPSFLQKLPSSKDDETMYSSVNSSNINKEPWIFENPELLAMKDTLSVHNVPFGKFAEIRVGIQVLWVKAYHLKVLSIDNEKKLIRAKSGLDDNIIIEIDACRSLVPNEKFYSFRKEVNDTYAIFPYDIYNGKKNPILFDDFCNRFPLAGEYLTKHKKTIQDNIKDNKYNPNDSQKWHLYTRESHLERNYPKVLIPMTANDVYASVTLNDFYYCDNSNVNYTDIPNKSKENLYAVASIFNSTIFSVLARAIANKQQNGYYKLNKQYIEPVLFPAYIFENNHPFVKELASVGINIEEKQNEYIYSPPLKQKKIKQELSNLWDKLDSLTAQAYKLTKEQEEYFNRLGRNINRNDILDNIL</sequence>
<evidence type="ECO:0000256" key="5">
    <source>
        <dbReference type="ARBA" id="ARBA00047942"/>
    </source>
</evidence>
<keyword evidence="3" id="KW-0808">Transferase</keyword>
<dbReference type="EC" id="2.1.1.72" evidence="1"/>
<evidence type="ECO:0000256" key="1">
    <source>
        <dbReference type="ARBA" id="ARBA00011900"/>
    </source>
</evidence>
<name>A0AAD0QIE6_9BACT</name>
<organism evidence="7 9">
    <name type="scientific">Aliarcobacter trophiarum LMG 25534</name>
    <dbReference type="NCBI Taxonomy" id="1032241"/>
    <lineage>
        <taxon>Bacteria</taxon>
        <taxon>Pseudomonadati</taxon>
        <taxon>Campylobacterota</taxon>
        <taxon>Epsilonproteobacteria</taxon>
        <taxon>Campylobacterales</taxon>
        <taxon>Arcobacteraceae</taxon>
        <taxon>Aliarcobacter</taxon>
    </lineage>
</organism>
<dbReference type="GO" id="GO:0009007">
    <property type="term" value="F:site-specific DNA-methyltransferase (adenine-specific) activity"/>
    <property type="evidence" value="ECO:0007669"/>
    <property type="project" value="UniProtKB-EC"/>
</dbReference>
<evidence type="ECO:0000256" key="3">
    <source>
        <dbReference type="ARBA" id="ARBA00022679"/>
    </source>
</evidence>
<dbReference type="RefSeq" id="WP_115427996.1">
    <property type="nucleotide sequence ID" value="NZ_CP031367.1"/>
</dbReference>
<protein>
    <recommendedName>
        <fullName evidence="1">site-specific DNA-methyltransferase (adenine-specific)</fullName>
        <ecNumber evidence="1">2.1.1.72</ecNumber>
    </recommendedName>
</protein>
<evidence type="ECO:0000313" key="8">
    <source>
        <dbReference type="EMBL" id="RXJ90007.1"/>
    </source>
</evidence>
<dbReference type="Pfam" id="PF07669">
    <property type="entry name" value="Eco57I"/>
    <property type="match status" value="1"/>
</dbReference>
<evidence type="ECO:0000313" key="9">
    <source>
        <dbReference type="Proteomes" id="UP000254504"/>
    </source>
</evidence>
<dbReference type="AlphaFoldDB" id="A0AAD0QIE6"/>
<gene>
    <name evidence="7" type="ORF">ATR_0592</name>
    <name evidence="8" type="ORF">CRU87_07965</name>
</gene>
<reference evidence="7 9" key="2">
    <citation type="submission" date="2018-07" db="EMBL/GenBank/DDBJ databases">
        <title>Complete genome of the Arcobacter trophiarum type strain LMG 25534.</title>
        <authorList>
            <person name="Miller W.G."/>
            <person name="Yee E."/>
        </authorList>
    </citation>
    <scope>NUCLEOTIDE SEQUENCE [LARGE SCALE GENOMIC DNA]</scope>
    <source>
        <strain evidence="7 9">LMG 25534</strain>
    </source>
</reference>
<dbReference type="GO" id="GO:0006304">
    <property type="term" value="P:DNA modification"/>
    <property type="evidence" value="ECO:0007669"/>
    <property type="project" value="InterPro"/>
</dbReference>
<dbReference type="KEGG" id="atp:ATR_0592"/>
<dbReference type="SUPFAM" id="SSF53335">
    <property type="entry name" value="S-adenosyl-L-methionine-dependent methyltransferases"/>
    <property type="match status" value="1"/>
</dbReference>
<evidence type="ECO:0000259" key="6">
    <source>
        <dbReference type="Pfam" id="PF07669"/>
    </source>
</evidence>
<evidence type="ECO:0000256" key="2">
    <source>
        <dbReference type="ARBA" id="ARBA00022603"/>
    </source>
</evidence>
<dbReference type="Proteomes" id="UP000254504">
    <property type="component" value="Chromosome"/>
</dbReference>
<evidence type="ECO:0000313" key="10">
    <source>
        <dbReference type="Proteomes" id="UP000289132"/>
    </source>
</evidence>
<evidence type="ECO:0000256" key="4">
    <source>
        <dbReference type="ARBA" id="ARBA00022691"/>
    </source>
</evidence>
<accession>A0AAD0QIE6</accession>
<feature type="domain" description="Type II methyltransferase M.TaqI-like" evidence="6">
    <location>
        <begin position="451"/>
        <end position="648"/>
    </location>
</feature>